<dbReference type="SUPFAM" id="SSF55785">
    <property type="entry name" value="PYP-like sensor domain (PAS domain)"/>
    <property type="match status" value="2"/>
</dbReference>
<dbReference type="PANTHER" id="PTHR41523">
    <property type="entry name" value="TWO-COMPONENT SYSTEM SENSOR PROTEIN"/>
    <property type="match status" value="1"/>
</dbReference>
<feature type="domain" description="PAS" evidence="8">
    <location>
        <begin position="15"/>
        <end position="84"/>
    </location>
</feature>
<dbReference type="Proteomes" id="UP000198977">
    <property type="component" value="Unassembled WGS sequence"/>
</dbReference>
<dbReference type="InterPro" id="IPR013655">
    <property type="entry name" value="PAS_fold_3"/>
</dbReference>
<dbReference type="STRING" id="74348.SAMN04488523_105319"/>
<dbReference type="SMART" id="SM00065">
    <property type="entry name" value="GAF"/>
    <property type="match status" value="1"/>
</dbReference>
<evidence type="ECO:0000256" key="7">
    <source>
        <dbReference type="ARBA" id="ARBA00022840"/>
    </source>
</evidence>
<evidence type="ECO:0000313" key="10">
    <source>
        <dbReference type="Proteomes" id="UP000198977"/>
    </source>
</evidence>
<dbReference type="Gene3D" id="3.30.565.10">
    <property type="entry name" value="Histidine kinase-like ATPase, C-terminal domain"/>
    <property type="match status" value="1"/>
</dbReference>
<dbReference type="EC" id="2.7.13.3" evidence="2"/>
<keyword evidence="6" id="KW-0418">Kinase</keyword>
<dbReference type="EMBL" id="FOMW01000005">
    <property type="protein sequence ID" value="SFE20880.1"/>
    <property type="molecule type" value="Genomic_DNA"/>
</dbReference>
<dbReference type="Gene3D" id="3.30.450.40">
    <property type="match status" value="1"/>
</dbReference>
<sequence length="623" mass="68733">MPKTYPPGVKAAELNEQILRSLIDYAIVTLDADGVVTSCNDGAELILGWPAAEIIGQTADVFFTLEDVARNRPEVEMQTALKEGRADDIRWHRRKDGSHFWGSGLMMPLLEEAMRKSQNTPCGSGFVKIFRDRTFQHEANAKIAKLENRASLAMRRSGTVGVYDFDIESKIIVADTVAAELHNVPAHSAEEGMPYAAIFDGIHAEDVPKVRRAFEESISEGLDFDQIYRSAQPDLSPRWIHSQATVGLDENNKPSRISGIVVDITDQHKRSRMQEMRLRFLDEVRDIQSGDEVAQLATRTIVETLYASRARYGYIASDGELIDVRADWNVDVGPRLIGRLHYSDFGSFSSILQDGAPVIVSDVREDTRVEDPAALEAIGIRSLVNLPLLVRGDLKAVLFVTDPRAREWSDSEVEFMRSIFERTHAAIEGFRYEAERDIMTAELAHRMKNMLSIAQVVVNQTLRGSENIAEARTSIFSRLNALSDAQDVLTRGDHQAAPIKSVVEAALNAFSSLSDRVTMHGPNVKLTSQQSLGLSLALHELATNAVKHGAMSGEAGEVHIIWNNTDSGFDFIWEESDGPEVAAPAARGFGSTILDRVVGGYFNGKASVTFNTAGVRFHIVGSL</sequence>
<keyword evidence="4" id="KW-0808">Transferase</keyword>
<evidence type="ECO:0000256" key="4">
    <source>
        <dbReference type="ARBA" id="ARBA00022679"/>
    </source>
</evidence>
<dbReference type="CDD" id="cd00130">
    <property type="entry name" value="PAS"/>
    <property type="match status" value="2"/>
</dbReference>
<evidence type="ECO:0000313" key="9">
    <source>
        <dbReference type="EMBL" id="SFE20880.1"/>
    </source>
</evidence>
<comment type="catalytic activity">
    <reaction evidence="1">
        <text>ATP + protein L-histidine = ADP + protein N-phospho-L-histidine.</text>
        <dbReference type="EC" id="2.7.13.3"/>
    </reaction>
</comment>
<evidence type="ECO:0000259" key="8">
    <source>
        <dbReference type="PROSITE" id="PS50112"/>
    </source>
</evidence>
<dbReference type="SUPFAM" id="SSF55781">
    <property type="entry name" value="GAF domain-like"/>
    <property type="match status" value="1"/>
</dbReference>
<dbReference type="InterPro" id="IPR036890">
    <property type="entry name" value="HATPase_C_sf"/>
</dbReference>
<dbReference type="PROSITE" id="PS50112">
    <property type="entry name" value="PAS"/>
    <property type="match status" value="1"/>
</dbReference>
<dbReference type="OrthoDB" id="9816309at2"/>
<dbReference type="InterPro" id="IPR011102">
    <property type="entry name" value="Sig_transdc_His_kinase_HWE"/>
</dbReference>
<dbReference type="Pfam" id="PF07536">
    <property type="entry name" value="HWE_HK"/>
    <property type="match status" value="1"/>
</dbReference>
<dbReference type="PANTHER" id="PTHR41523:SF7">
    <property type="entry name" value="HISTIDINE KINASE"/>
    <property type="match status" value="1"/>
</dbReference>
<dbReference type="InterPro" id="IPR003018">
    <property type="entry name" value="GAF"/>
</dbReference>
<keyword evidence="10" id="KW-1185">Reference proteome</keyword>
<dbReference type="Pfam" id="PF08447">
    <property type="entry name" value="PAS_3"/>
    <property type="match status" value="1"/>
</dbReference>
<accession>A0A1I1YSB9</accession>
<dbReference type="Pfam" id="PF01590">
    <property type="entry name" value="GAF"/>
    <property type="match status" value="1"/>
</dbReference>
<dbReference type="InterPro" id="IPR035965">
    <property type="entry name" value="PAS-like_dom_sf"/>
</dbReference>
<gene>
    <name evidence="9" type="ORF">SAMN04488523_105319</name>
</gene>
<evidence type="ECO:0000256" key="2">
    <source>
        <dbReference type="ARBA" id="ARBA00012438"/>
    </source>
</evidence>
<reference evidence="9 10" key="1">
    <citation type="submission" date="2016-10" db="EMBL/GenBank/DDBJ databases">
        <authorList>
            <person name="de Groot N.N."/>
        </authorList>
    </citation>
    <scope>NUCLEOTIDE SEQUENCE [LARGE SCALE GENOMIC DNA]</scope>
    <source>
        <strain evidence="9 10">DSM 11443</strain>
    </source>
</reference>
<dbReference type="InterPro" id="IPR001610">
    <property type="entry name" value="PAC"/>
</dbReference>
<dbReference type="SMART" id="SM00091">
    <property type="entry name" value="PAS"/>
    <property type="match status" value="2"/>
</dbReference>
<dbReference type="GO" id="GO:0004673">
    <property type="term" value="F:protein histidine kinase activity"/>
    <property type="evidence" value="ECO:0007669"/>
    <property type="project" value="UniProtKB-EC"/>
</dbReference>
<dbReference type="RefSeq" id="WP_093923551.1">
    <property type="nucleotide sequence ID" value="NZ_FOMW01000005.1"/>
</dbReference>
<dbReference type="SMART" id="SM00911">
    <property type="entry name" value="HWE_HK"/>
    <property type="match status" value="1"/>
</dbReference>
<dbReference type="InterPro" id="IPR029016">
    <property type="entry name" value="GAF-like_dom_sf"/>
</dbReference>
<dbReference type="AlphaFoldDB" id="A0A1I1YSB9"/>
<dbReference type="SMART" id="SM00086">
    <property type="entry name" value="PAC"/>
    <property type="match status" value="1"/>
</dbReference>
<evidence type="ECO:0000256" key="3">
    <source>
        <dbReference type="ARBA" id="ARBA00022553"/>
    </source>
</evidence>
<dbReference type="NCBIfam" id="TIGR00229">
    <property type="entry name" value="sensory_box"/>
    <property type="match status" value="1"/>
</dbReference>
<keyword evidence="3" id="KW-0597">Phosphoprotein</keyword>
<name>A0A1I1YSB9_9RHOB</name>
<proteinExistence type="predicted"/>
<keyword evidence="5" id="KW-0547">Nucleotide-binding</keyword>
<evidence type="ECO:0000256" key="1">
    <source>
        <dbReference type="ARBA" id="ARBA00000085"/>
    </source>
</evidence>
<dbReference type="InterPro" id="IPR000014">
    <property type="entry name" value="PAS"/>
</dbReference>
<evidence type="ECO:0000256" key="6">
    <source>
        <dbReference type="ARBA" id="ARBA00022777"/>
    </source>
</evidence>
<protein>
    <recommendedName>
        <fullName evidence="2">histidine kinase</fullName>
        <ecNumber evidence="2">2.7.13.3</ecNumber>
    </recommendedName>
</protein>
<keyword evidence="7" id="KW-0067">ATP-binding</keyword>
<dbReference type="Gene3D" id="3.30.450.20">
    <property type="entry name" value="PAS domain"/>
    <property type="match status" value="2"/>
</dbReference>
<evidence type="ECO:0000256" key="5">
    <source>
        <dbReference type="ARBA" id="ARBA00022741"/>
    </source>
</evidence>
<dbReference type="Pfam" id="PF13426">
    <property type="entry name" value="PAS_9"/>
    <property type="match status" value="1"/>
</dbReference>
<organism evidence="9 10">
    <name type="scientific">Sulfitobacter brevis</name>
    <dbReference type="NCBI Taxonomy" id="74348"/>
    <lineage>
        <taxon>Bacteria</taxon>
        <taxon>Pseudomonadati</taxon>
        <taxon>Pseudomonadota</taxon>
        <taxon>Alphaproteobacteria</taxon>
        <taxon>Rhodobacterales</taxon>
        <taxon>Roseobacteraceae</taxon>
        <taxon>Sulfitobacter</taxon>
    </lineage>
</organism>
<dbReference type="GO" id="GO:0005524">
    <property type="term" value="F:ATP binding"/>
    <property type="evidence" value="ECO:0007669"/>
    <property type="project" value="UniProtKB-KW"/>
</dbReference>